<accession>H7EHJ0</accession>
<organism evidence="1 2">
    <name type="scientific">Treponema saccharophilum DSM 2985</name>
    <dbReference type="NCBI Taxonomy" id="907348"/>
    <lineage>
        <taxon>Bacteria</taxon>
        <taxon>Pseudomonadati</taxon>
        <taxon>Spirochaetota</taxon>
        <taxon>Spirochaetia</taxon>
        <taxon>Spirochaetales</taxon>
        <taxon>Treponemataceae</taxon>
        <taxon>Treponema</taxon>
    </lineage>
</organism>
<dbReference type="AlphaFoldDB" id="H7EHJ0"/>
<keyword evidence="2" id="KW-1185">Reference proteome</keyword>
<dbReference type="Proteomes" id="UP000003571">
    <property type="component" value="Unassembled WGS sequence"/>
</dbReference>
<proteinExistence type="predicted"/>
<comment type="caution">
    <text evidence="1">The sequence shown here is derived from an EMBL/GenBank/DDBJ whole genome shotgun (WGS) entry which is preliminary data.</text>
</comment>
<name>H7EHJ0_9SPIR</name>
<dbReference type="STRING" id="907348.TresaDRAFT_2589"/>
<evidence type="ECO:0000313" key="1">
    <source>
        <dbReference type="EMBL" id="EIC02936.1"/>
    </source>
</evidence>
<protein>
    <submittedName>
        <fullName evidence="1">Uncharacterized protein</fullName>
    </submittedName>
</protein>
<reference evidence="1 2" key="1">
    <citation type="submission" date="2011-09" db="EMBL/GenBank/DDBJ databases">
        <title>The draft genome of Treponema saccharophilum DSM 2985.</title>
        <authorList>
            <consortium name="US DOE Joint Genome Institute (JGI-PGF)"/>
            <person name="Lucas S."/>
            <person name="Copeland A."/>
            <person name="Lapidus A."/>
            <person name="Glavina del Rio T."/>
            <person name="Dalin E."/>
            <person name="Tice H."/>
            <person name="Bruce D."/>
            <person name="Goodwin L."/>
            <person name="Pitluck S."/>
            <person name="Peters L."/>
            <person name="Kyrpides N."/>
            <person name="Mavromatis K."/>
            <person name="Ivanova N."/>
            <person name="Markowitz V."/>
            <person name="Cheng J.-F."/>
            <person name="Hugenholtz P."/>
            <person name="Woyke T."/>
            <person name="Wu D."/>
            <person name="Gronow S."/>
            <person name="Wellnitz S."/>
            <person name="Brambilla E."/>
            <person name="Klenk H.-P."/>
            <person name="Eisen J.A."/>
        </authorList>
    </citation>
    <scope>NUCLEOTIDE SEQUENCE [LARGE SCALE GENOMIC DNA]</scope>
    <source>
        <strain evidence="1 2">DSM 2985</strain>
    </source>
</reference>
<evidence type="ECO:0000313" key="2">
    <source>
        <dbReference type="Proteomes" id="UP000003571"/>
    </source>
</evidence>
<dbReference type="RefSeq" id="WP_002702124.1">
    <property type="nucleotide sequence ID" value="NZ_AGRW01000028.1"/>
</dbReference>
<dbReference type="EMBL" id="AGRW01000028">
    <property type="protein sequence ID" value="EIC02936.1"/>
    <property type="molecule type" value="Genomic_DNA"/>
</dbReference>
<dbReference type="PATRIC" id="fig|907348.3.peg.257"/>
<sequence>METNELAGKKFAADFDNEMSSIDFSDDTFIITWNEEPYYPLPNCGDYRIKEEETYSYTVNSEIGYFLSKKLDFKKSYVRDGITLYTEPNTIPETLEAYKSERTKLFKALNPSITEAQVAELLNADSDCESVESFNNWRKWQVLYKEAKKKIYYTYAYKLESNKLVLCDEDWAFIPQGLKFGDIFNGSYDLWYPSSYTSEFYNPDFEIEVFVGTMIKNSPNITIRENNDETEYTILSATNDSMAIAKVTGRKDGYIEFNESKAFTCPITYTNGENKVTATITIEGKEYSFDIEYVTKEEINKVLEEDSVEYTLQ</sequence>
<gene>
    <name evidence="1" type="ORF">TresaDRAFT_2589</name>
</gene>